<dbReference type="KEGG" id="tne:Tneu_0501"/>
<dbReference type="eggNOG" id="arCOG12852">
    <property type="taxonomic scope" value="Archaea"/>
</dbReference>
<dbReference type="OrthoDB" id="46202at2157"/>
<gene>
    <name evidence="1" type="ordered locus">Tneu_0501</name>
</gene>
<evidence type="ECO:0000313" key="2">
    <source>
        <dbReference type="Proteomes" id="UP000001694"/>
    </source>
</evidence>
<keyword evidence="2" id="KW-1185">Reference proteome</keyword>
<reference evidence="1" key="1">
    <citation type="submission" date="2008-03" db="EMBL/GenBank/DDBJ databases">
        <title>Complete sequence of Thermoproteus neutrophilus V24Sta.</title>
        <authorList>
            <consortium name="US DOE Joint Genome Institute"/>
            <person name="Copeland A."/>
            <person name="Lucas S."/>
            <person name="Lapidus A."/>
            <person name="Glavina del Rio T."/>
            <person name="Dalin E."/>
            <person name="Tice H."/>
            <person name="Bruce D."/>
            <person name="Goodwin L."/>
            <person name="Pitluck S."/>
            <person name="Sims D."/>
            <person name="Brettin T."/>
            <person name="Detter J.C."/>
            <person name="Han C."/>
            <person name="Kuske C.R."/>
            <person name="Schmutz J."/>
            <person name="Larimer F."/>
            <person name="Land M."/>
            <person name="Hauser L."/>
            <person name="Kyrpides N."/>
            <person name="Mikhailova N."/>
            <person name="Biddle J.F."/>
            <person name="Zhang Z."/>
            <person name="Fitz-Gibbon S.T."/>
            <person name="Lowe T.M."/>
            <person name="Saltikov C."/>
            <person name="House C.H."/>
            <person name="Richardson P."/>
        </authorList>
    </citation>
    <scope>NUCLEOTIDE SEQUENCE [LARGE SCALE GENOMIC DNA]</scope>
    <source>
        <strain evidence="1">V24Sta</strain>
    </source>
</reference>
<sequence length="86" mass="10080">MVYSELLKSINPTDAERQLALQETDSRAKAYLAMYLAWKHRHELTHEGDYWTCIHDLYHTAGLKLDSLKKRPDLSQILNLIEPEIK</sequence>
<evidence type="ECO:0000313" key="1">
    <source>
        <dbReference type="EMBL" id="ACB39446.1"/>
    </source>
</evidence>
<dbReference type="EMBL" id="CP001014">
    <property type="protein sequence ID" value="ACB39446.1"/>
    <property type="molecule type" value="Genomic_DNA"/>
</dbReference>
<dbReference type="HOGENOM" id="CLU_2490583_0_0_2"/>
<dbReference type="Proteomes" id="UP000001694">
    <property type="component" value="Chromosome"/>
</dbReference>
<dbReference type="AlphaFoldDB" id="B1YCD3"/>
<protein>
    <submittedName>
        <fullName evidence="1">Uncharacterized protein</fullName>
    </submittedName>
</protein>
<dbReference type="RefSeq" id="WP_012349866.1">
    <property type="nucleotide sequence ID" value="NC_010525.1"/>
</dbReference>
<name>B1YCD3_PYRNV</name>
<dbReference type="GeneID" id="6165894"/>
<accession>B1YCD3</accession>
<organism evidence="1 2">
    <name type="scientific">Pyrobaculum neutrophilum (strain DSM 2338 / JCM 9278 / NBRC 100436 / V24Sta)</name>
    <name type="common">Thermoproteus neutrophilus</name>
    <dbReference type="NCBI Taxonomy" id="444157"/>
    <lineage>
        <taxon>Archaea</taxon>
        <taxon>Thermoproteota</taxon>
        <taxon>Thermoprotei</taxon>
        <taxon>Thermoproteales</taxon>
        <taxon>Thermoproteaceae</taxon>
        <taxon>Pyrobaculum</taxon>
    </lineage>
</organism>
<proteinExistence type="predicted"/>